<dbReference type="Proteomes" id="UP000479190">
    <property type="component" value="Unassembled WGS sequence"/>
</dbReference>
<evidence type="ECO:0000313" key="1">
    <source>
        <dbReference type="EMBL" id="CAB0038439.1"/>
    </source>
</evidence>
<evidence type="ECO:0000313" key="2">
    <source>
        <dbReference type="Proteomes" id="UP000479190"/>
    </source>
</evidence>
<proteinExistence type="predicted"/>
<dbReference type="EMBL" id="CADCXV010000906">
    <property type="protein sequence ID" value="CAB0038439.1"/>
    <property type="molecule type" value="Genomic_DNA"/>
</dbReference>
<sequence>MATIHTCMLYCIGVRHVVLGSKNRERQRYSIIDHDSIESARNLAHECLARRGRLKICTYDIFTYYEVSFEPCTCEIERRIICMDASKIVHQSTACVRSCHAVGPPPLPIQDRSARRKFSCIFTRRYYYKCVLQQQANKSIADLFRKSVRIAYALRLWELSRTRYIEYTHSRAVKGSIERGEREIGPGTTTTTTTILYIVAARLHASLAREQ</sequence>
<keyword evidence="2" id="KW-1185">Reference proteome</keyword>
<reference evidence="1 2" key="1">
    <citation type="submission" date="2020-02" db="EMBL/GenBank/DDBJ databases">
        <authorList>
            <person name="Ferguson B K."/>
        </authorList>
    </citation>
    <scope>NUCLEOTIDE SEQUENCE [LARGE SCALE GENOMIC DNA]</scope>
</reference>
<name>A0A6H5INS9_9HYME</name>
<protein>
    <submittedName>
        <fullName evidence="1">Uncharacterized protein</fullName>
    </submittedName>
</protein>
<gene>
    <name evidence="1" type="ORF">TBRA_LOCUS10220</name>
</gene>
<accession>A0A6H5INS9</accession>
<organism evidence="1 2">
    <name type="scientific">Trichogramma brassicae</name>
    <dbReference type="NCBI Taxonomy" id="86971"/>
    <lineage>
        <taxon>Eukaryota</taxon>
        <taxon>Metazoa</taxon>
        <taxon>Ecdysozoa</taxon>
        <taxon>Arthropoda</taxon>
        <taxon>Hexapoda</taxon>
        <taxon>Insecta</taxon>
        <taxon>Pterygota</taxon>
        <taxon>Neoptera</taxon>
        <taxon>Endopterygota</taxon>
        <taxon>Hymenoptera</taxon>
        <taxon>Apocrita</taxon>
        <taxon>Proctotrupomorpha</taxon>
        <taxon>Chalcidoidea</taxon>
        <taxon>Trichogrammatidae</taxon>
        <taxon>Trichogramma</taxon>
    </lineage>
</organism>
<dbReference type="AlphaFoldDB" id="A0A6H5INS9"/>